<reference evidence="6" key="1">
    <citation type="submission" date="2016-10" db="EMBL/GenBank/DDBJ databases">
        <authorList>
            <person name="de Groot N.N."/>
        </authorList>
    </citation>
    <scope>NUCLEOTIDE SEQUENCE [LARGE SCALE GENOMIC DNA]</scope>
    <source>
        <strain evidence="6">KHGC19</strain>
    </source>
</reference>
<dbReference type="Proteomes" id="UP000199135">
    <property type="component" value="Unassembled WGS sequence"/>
</dbReference>
<dbReference type="AlphaFoldDB" id="A0A1H9N1N7"/>
<evidence type="ECO:0000256" key="2">
    <source>
        <dbReference type="SAM" id="MobiDB-lite"/>
    </source>
</evidence>
<keyword evidence="8" id="KW-1185">Reference proteome</keyword>
<dbReference type="EMBL" id="FNWT01000001">
    <property type="protein sequence ID" value="SEH36738.1"/>
    <property type="molecule type" value="Genomic_DNA"/>
</dbReference>
<dbReference type="RefSeq" id="WP_078686335.1">
    <property type="nucleotide sequence ID" value="NZ_FNWT01000001.1"/>
</dbReference>
<dbReference type="SUPFAM" id="SSF53850">
    <property type="entry name" value="Periplasmic binding protein-like II"/>
    <property type="match status" value="1"/>
</dbReference>
<protein>
    <submittedName>
        <fullName evidence="6">Amino acid ABC transporter substrate-binding protein, PAAT family</fullName>
    </submittedName>
</protein>
<dbReference type="SMART" id="SM00062">
    <property type="entry name" value="PBPb"/>
    <property type="match status" value="1"/>
</dbReference>
<name>A0A1H9N1N7_9ACTN</name>
<dbReference type="Proteomes" id="UP000199128">
    <property type="component" value="Unassembled WGS sequence"/>
</dbReference>
<dbReference type="Pfam" id="PF00497">
    <property type="entry name" value="SBP_bac_3"/>
    <property type="match status" value="1"/>
</dbReference>
<feature type="region of interest" description="Disordered" evidence="2">
    <location>
        <begin position="289"/>
        <end position="319"/>
    </location>
</feature>
<dbReference type="Gene3D" id="3.40.190.10">
    <property type="entry name" value="Periplasmic binding protein-like II"/>
    <property type="match status" value="2"/>
</dbReference>
<feature type="signal peptide" evidence="3">
    <location>
        <begin position="1"/>
        <end position="24"/>
    </location>
</feature>
<accession>A0A1H9N1N7</accession>
<reference evidence="7 8" key="2">
    <citation type="submission" date="2016-10" db="EMBL/GenBank/DDBJ databases">
        <authorList>
            <person name="Varghese N."/>
            <person name="Submissions S."/>
        </authorList>
    </citation>
    <scope>NUCLEOTIDE SEQUENCE [LARGE SCALE GENOMIC DNA]</scope>
    <source>
        <strain evidence="7">KHGC19</strain>
        <strain evidence="5 8">WCP15</strain>
    </source>
</reference>
<dbReference type="PROSITE" id="PS51257">
    <property type="entry name" value="PROKAR_LIPOPROTEIN"/>
    <property type="match status" value="1"/>
</dbReference>
<evidence type="ECO:0000256" key="3">
    <source>
        <dbReference type="SAM" id="SignalP"/>
    </source>
</evidence>
<dbReference type="EMBL" id="FOGP01000001">
    <property type="protein sequence ID" value="SER29697.1"/>
    <property type="molecule type" value="Genomic_DNA"/>
</dbReference>
<keyword evidence="1 3" id="KW-0732">Signal</keyword>
<feature type="domain" description="Solute-binding protein family 3/N-terminal" evidence="4">
    <location>
        <begin position="61"/>
        <end position="275"/>
    </location>
</feature>
<evidence type="ECO:0000313" key="7">
    <source>
        <dbReference type="Proteomes" id="UP000199128"/>
    </source>
</evidence>
<gene>
    <name evidence="6" type="ORF">SAMN05216446_0104</name>
    <name evidence="5" type="ORF">SAMN05216447_10194</name>
</gene>
<evidence type="ECO:0000313" key="5">
    <source>
        <dbReference type="EMBL" id="SEH36738.1"/>
    </source>
</evidence>
<evidence type="ECO:0000313" key="6">
    <source>
        <dbReference type="EMBL" id="SER29697.1"/>
    </source>
</evidence>
<sequence>MRINGARVTLLAASAAALTLGLSACDVPFVTQTPSVEQAKVQQTESLSAKVDSSSLVEDGYLTVGLRTSRTTAPFCITGDDDAVMGMDVDVASALADQLGLKVKFVQVTSASKSLGQTCDIVMDMSDSSDGDVKVVGSYAESTTAFFRKGNDGVVKVDDLSSKVVGIQGGSVSQKALQDTGLVVQEKTFDNLNKAFDALAAGNVDYVLCDAYSGAYLSAHFNGISFCGTLDEPVVQGVAVSSSNESLQSAVSEALSAIQSNGQVDVIRCRWVGGMTTITSDQQIKDIPAKQQEEAQPADATDADNPGDGSTAGSNAAII</sequence>
<evidence type="ECO:0000259" key="4">
    <source>
        <dbReference type="SMART" id="SM00062"/>
    </source>
</evidence>
<evidence type="ECO:0000313" key="8">
    <source>
        <dbReference type="Proteomes" id="UP000199135"/>
    </source>
</evidence>
<dbReference type="PANTHER" id="PTHR35936">
    <property type="entry name" value="MEMBRANE-BOUND LYTIC MUREIN TRANSGLYCOSYLASE F"/>
    <property type="match status" value="1"/>
</dbReference>
<proteinExistence type="predicted"/>
<organism evidence="6 7">
    <name type="scientific">Parafannyhessea umbonata</name>
    <dbReference type="NCBI Taxonomy" id="604330"/>
    <lineage>
        <taxon>Bacteria</taxon>
        <taxon>Bacillati</taxon>
        <taxon>Actinomycetota</taxon>
        <taxon>Coriobacteriia</taxon>
        <taxon>Coriobacteriales</taxon>
        <taxon>Atopobiaceae</taxon>
        <taxon>Parafannyhessea</taxon>
    </lineage>
</organism>
<evidence type="ECO:0000256" key="1">
    <source>
        <dbReference type="ARBA" id="ARBA00022729"/>
    </source>
</evidence>
<dbReference type="InterPro" id="IPR001638">
    <property type="entry name" value="Solute-binding_3/MltF_N"/>
</dbReference>
<feature type="chain" id="PRO_5038749422" evidence="3">
    <location>
        <begin position="25"/>
        <end position="319"/>
    </location>
</feature>